<dbReference type="Proteomes" id="UP000682403">
    <property type="component" value="Unassembled WGS sequence"/>
</dbReference>
<dbReference type="InterPro" id="IPR029063">
    <property type="entry name" value="SAM-dependent_MTases_sf"/>
</dbReference>
<name>A0ABS5LGD7_9BACI</name>
<gene>
    <name evidence="2" type="ORF">J9317_12800</name>
</gene>
<dbReference type="Pfam" id="PF08241">
    <property type="entry name" value="Methyltransf_11"/>
    <property type="match status" value="1"/>
</dbReference>
<reference evidence="2 3" key="1">
    <citation type="submission" date="2021-04" db="EMBL/GenBank/DDBJ databases">
        <title>Metabacillus sp. strain KIGAM252 whole genome sequence.</title>
        <authorList>
            <person name="Seo M.-J."/>
            <person name="Cho E.-S."/>
            <person name="Hwang C.Y."/>
            <person name="Yoon D.J."/>
        </authorList>
    </citation>
    <scope>NUCLEOTIDE SEQUENCE [LARGE SCALE GENOMIC DNA]</scope>
    <source>
        <strain evidence="2 3">KIGAM252</strain>
    </source>
</reference>
<keyword evidence="2" id="KW-0489">Methyltransferase</keyword>
<keyword evidence="2" id="KW-0808">Transferase</keyword>
<evidence type="ECO:0000313" key="3">
    <source>
        <dbReference type="Proteomes" id="UP000682403"/>
    </source>
</evidence>
<dbReference type="InterPro" id="IPR013216">
    <property type="entry name" value="Methyltransf_11"/>
</dbReference>
<sequence>MEHHYREIISNKLLISSIAYYFCEINGLNSIPINKPDQGQIKNLQNIGVIDHHLNILDLPLGYACYEYHRQSASKSYLDKILLSKAIKKKVIVDLCCGPGATIQELLKEKPEKIYAIDESYTNLSFIDFIEQNENRTIINKIYRNANSIPYEMENVDYVICRVSLQYLEVKKVLAEIYRILNKCGSFYAIVHGSGYPLDFIWRRKMLFKSKNQIPAIQKERLGLLKRAKFLSKQSLIKEMSRLGFKNIEIFEEQEDNIFGIFPVYFGIFGEK</sequence>
<keyword evidence="3" id="KW-1185">Reference proteome</keyword>
<dbReference type="Gene3D" id="3.40.50.150">
    <property type="entry name" value="Vaccinia Virus protein VP39"/>
    <property type="match status" value="1"/>
</dbReference>
<protein>
    <submittedName>
        <fullName evidence="2">Class I SAM-dependent methyltransferase</fullName>
    </submittedName>
</protein>
<evidence type="ECO:0000313" key="2">
    <source>
        <dbReference type="EMBL" id="MBS2969644.1"/>
    </source>
</evidence>
<comment type="caution">
    <text evidence="2">The sequence shown here is derived from an EMBL/GenBank/DDBJ whole genome shotgun (WGS) entry which is preliminary data.</text>
</comment>
<dbReference type="EMBL" id="JAGVRK010000001">
    <property type="protein sequence ID" value="MBS2969644.1"/>
    <property type="molecule type" value="Genomic_DNA"/>
</dbReference>
<dbReference type="GO" id="GO:0032259">
    <property type="term" value="P:methylation"/>
    <property type="evidence" value="ECO:0007669"/>
    <property type="project" value="UniProtKB-KW"/>
</dbReference>
<proteinExistence type="predicted"/>
<evidence type="ECO:0000259" key="1">
    <source>
        <dbReference type="Pfam" id="PF08241"/>
    </source>
</evidence>
<accession>A0ABS5LGD7</accession>
<dbReference type="SUPFAM" id="SSF53335">
    <property type="entry name" value="S-adenosyl-L-methionine-dependent methyltransferases"/>
    <property type="match status" value="1"/>
</dbReference>
<dbReference type="GO" id="GO:0008168">
    <property type="term" value="F:methyltransferase activity"/>
    <property type="evidence" value="ECO:0007669"/>
    <property type="project" value="UniProtKB-KW"/>
</dbReference>
<organism evidence="2 3">
    <name type="scientific">Metabacillus flavus</name>
    <dbReference type="NCBI Taxonomy" id="2823519"/>
    <lineage>
        <taxon>Bacteria</taxon>
        <taxon>Bacillati</taxon>
        <taxon>Bacillota</taxon>
        <taxon>Bacilli</taxon>
        <taxon>Bacillales</taxon>
        <taxon>Bacillaceae</taxon>
        <taxon>Metabacillus</taxon>
    </lineage>
</organism>
<feature type="domain" description="Methyltransferase type 11" evidence="1">
    <location>
        <begin position="93"/>
        <end position="188"/>
    </location>
</feature>
<dbReference type="CDD" id="cd02440">
    <property type="entry name" value="AdoMet_MTases"/>
    <property type="match status" value="1"/>
</dbReference>
<dbReference type="RefSeq" id="WP_211559175.1">
    <property type="nucleotide sequence ID" value="NZ_JAGVRK010000001.1"/>
</dbReference>